<evidence type="ECO:0000256" key="1">
    <source>
        <dbReference type="SAM" id="Phobius"/>
    </source>
</evidence>
<dbReference type="RefSeq" id="WP_345536486.1">
    <property type="nucleotide sequence ID" value="NZ_BAABGJ010000009.1"/>
</dbReference>
<feature type="transmembrane region" description="Helical" evidence="1">
    <location>
        <begin position="22"/>
        <end position="47"/>
    </location>
</feature>
<keyword evidence="1" id="KW-1133">Transmembrane helix</keyword>
<feature type="transmembrane region" description="Helical" evidence="1">
    <location>
        <begin position="54"/>
        <end position="74"/>
    </location>
</feature>
<dbReference type="SMART" id="SM00014">
    <property type="entry name" value="acidPPc"/>
    <property type="match status" value="1"/>
</dbReference>
<accession>A0ABP8H796</accession>
<dbReference type="Proteomes" id="UP001500975">
    <property type="component" value="Unassembled WGS sequence"/>
</dbReference>
<protein>
    <submittedName>
        <fullName evidence="3">Undecaprenyl-diphosphatase</fullName>
    </submittedName>
</protein>
<feature type="transmembrane region" description="Helical" evidence="1">
    <location>
        <begin position="150"/>
        <end position="167"/>
    </location>
</feature>
<evidence type="ECO:0000313" key="4">
    <source>
        <dbReference type="Proteomes" id="UP001500975"/>
    </source>
</evidence>
<dbReference type="InterPro" id="IPR036938">
    <property type="entry name" value="PAP2/HPO_sf"/>
</dbReference>
<feature type="domain" description="Phosphatidic acid phosphatase type 2/haloperoxidase" evidence="2">
    <location>
        <begin position="55"/>
        <end position="165"/>
    </location>
</feature>
<sequence>MQALNISLFHAIAAGHHPASPWLLWLAARVAEGSTWVCLAMMAWLAWRQPAQRVYVLAALLAAGVASVLAQRLAEVIGMQRPFVLGLSPAHIEHGIRGTLPSAHATVMFTVGLVFCLRAATRWLGITILAIAALTGWARVYVGVHFPLDILAGLLLAGVIAAIFWGLERWGRRLVAPATARNDDLQAR</sequence>
<name>A0ABP8H796_9BURK</name>
<proteinExistence type="predicted"/>
<dbReference type="SUPFAM" id="SSF48317">
    <property type="entry name" value="Acid phosphatase/Vanadium-dependent haloperoxidase"/>
    <property type="match status" value="1"/>
</dbReference>
<organism evidence="3 4">
    <name type="scientific">Variovorax defluvii</name>
    <dbReference type="NCBI Taxonomy" id="913761"/>
    <lineage>
        <taxon>Bacteria</taxon>
        <taxon>Pseudomonadati</taxon>
        <taxon>Pseudomonadota</taxon>
        <taxon>Betaproteobacteria</taxon>
        <taxon>Burkholderiales</taxon>
        <taxon>Comamonadaceae</taxon>
        <taxon>Variovorax</taxon>
    </lineage>
</organism>
<evidence type="ECO:0000313" key="3">
    <source>
        <dbReference type="EMBL" id="GAA4335190.1"/>
    </source>
</evidence>
<keyword evidence="4" id="KW-1185">Reference proteome</keyword>
<reference evidence="4" key="1">
    <citation type="journal article" date="2019" name="Int. J. Syst. Evol. Microbiol.">
        <title>The Global Catalogue of Microorganisms (GCM) 10K type strain sequencing project: providing services to taxonomists for standard genome sequencing and annotation.</title>
        <authorList>
            <consortium name="The Broad Institute Genomics Platform"/>
            <consortium name="The Broad Institute Genome Sequencing Center for Infectious Disease"/>
            <person name="Wu L."/>
            <person name="Ma J."/>
        </authorList>
    </citation>
    <scope>NUCLEOTIDE SEQUENCE [LARGE SCALE GENOMIC DNA]</scope>
    <source>
        <strain evidence="4">JCM 17804</strain>
    </source>
</reference>
<dbReference type="Pfam" id="PF01569">
    <property type="entry name" value="PAP2"/>
    <property type="match status" value="1"/>
</dbReference>
<feature type="transmembrane region" description="Helical" evidence="1">
    <location>
        <begin position="94"/>
        <end position="116"/>
    </location>
</feature>
<dbReference type="EMBL" id="BAABGJ010000009">
    <property type="protein sequence ID" value="GAA4335190.1"/>
    <property type="molecule type" value="Genomic_DNA"/>
</dbReference>
<feature type="transmembrane region" description="Helical" evidence="1">
    <location>
        <begin position="123"/>
        <end position="144"/>
    </location>
</feature>
<keyword evidence="1" id="KW-0812">Transmembrane</keyword>
<keyword evidence="1" id="KW-0472">Membrane</keyword>
<gene>
    <name evidence="3" type="ORF">GCM10023165_11530</name>
</gene>
<comment type="caution">
    <text evidence="3">The sequence shown here is derived from an EMBL/GenBank/DDBJ whole genome shotgun (WGS) entry which is preliminary data.</text>
</comment>
<dbReference type="Gene3D" id="1.20.144.10">
    <property type="entry name" value="Phosphatidic acid phosphatase type 2/haloperoxidase"/>
    <property type="match status" value="1"/>
</dbReference>
<dbReference type="InterPro" id="IPR000326">
    <property type="entry name" value="PAP2/HPO"/>
</dbReference>
<evidence type="ECO:0000259" key="2">
    <source>
        <dbReference type="SMART" id="SM00014"/>
    </source>
</evidence>